<keyword evidence="3" id="KW-1185">Reference proteome</keyword>
<name>A0A9Q3C9J6_9BASI</name>
<gene>
    <name evidence="2" type="ORF">O181_020779</name>
</gene>
<evidence type="ECO:0000313" key="3">
    <source>
        <dbReference type="Proteomes" id="UP000765509"/>
    </source>
</evidence>
<comment type="caution">
    <text evidence="2">The sequence shown here is derived from an EMBL/GenBank/DDBJ whole genome shotgun (WGS) entry which is preliminary data.</text>
</comment>
<sequence length="115" mass="13068">MAHVWWHATVHLSWFLGLVQDPDASHANPYACPEFQRFTHKTLSCNSLHRGSLPTMHTIPYAFPGSQGFTCKILMLVQVPNASHTHPYACTGSRQFRRFLKPGQPPDNSKNFLHN</sequence>
<accession>A0A9Q3C9J6</accession>
<feature type="chain" id="PRO_5040250593" description="Secreted protein" evidence="1">
    <location>
        <begin position="28"/>
        <end position="115"/>
    </location>
</feature>
<dbReference type="Proteomes" id="UP000765509">
    <property type="component" value="Unassembled WGS sequence"/>
</dbReference>
<evidence type="ECO:0000313" key="2">
    <source>
        <dbReference type="EMBL" id="MBW0481064.1"/>
    </source>
</evidence>
<proteinExistence type="predicted"/>
<reference evidence="2" key="1">
    <citation type="submission" date="2021-03" db="EMBL/GenBank/DDBJ databases">
        <title>Draft genome sequence of rust myrtle Austropuccinia psidii MF-1, a brazilian biotype.</title>
        <authorList>
            <person name="Quecine M.C."/>
            <person name="Pachon D.M.R."/>
            <person name="Bonatelli M.L."/>
            <person name="Correr F.H."/>
            <person name="Franceschini L.M."/>
            <person name="Leite T.F."/>
            <person name="Margarido G.R.A."/>
            <person name="Almeida C.A."/>
            <person name="Ferrarezi J.A."/>
            <person name="Labate C.A."/>
        </authorList>
    </citation>
    <scope>NUCLEOTIDE SEQUENCE</scope>
    <source>
        <strain evidence="2">MF-1</strain>
    </source>
</reference>
<dbReference type="EMBL" id="AVOT02006228">
    <property type="protein sequence ID" value="MBW0481064.1"/>
    <property type="molecule type" value="Genomic_DNA"/>
</dbReference>
<keyword evidence="1" id="KW-0732">Signal</keyword>
<evidence type="ECO:0000256" key="1">
    <source>
        <dbReference type="SAM" id="SignalP"/>
    </source>
</evidence>
<protein>
    <recommendedName>
        <fullName evidence="4">Secreted protein</fullName>
    </recommendedName>
</protein>
<feature type="signal peptide" evidence="1">
    <location>
        <begin position="1"/>
        <end position="27"/>
    </location>
</feature>
<organism evidence="2 3">
    <name type="scientific">Austropuccinia psidii MF-1</name>
    <dbReference type="NCBI Taxonomy" id="1389203"/>
    <lineage>
        <taxon>Eukaryota</taxon>
        <taxon>Fungi</taxon>
        <taxon>Dikarya</taxon>
        <taxon>Basidiomycota</taxon>
        <taxon>Pucciniomycotina</taxon>
        <taxon>Pucciniomycetes</taxon>
        <taxon>Pucciniales</taxon>
        <taxon>Sphaerophragmiaceae</taxon>
        <taxon>Austropuccinia</taxon>
    </lineage>
</organism>
<evidence type="ECO:0008006" key="4">
    <source>
        <dbReference type="Google" id="ProtNLM"/>
    </source>
</evidence>
<dbReference type="AlphaFoldDB" id="A0A9Q3C9J6"/>